<dbReference type="Proteomes" id="UP000603227">
    <property type="component" value="Unassembled WGS sequence"/>
</dbReference>
<dbReference type="PROSITE" id="PS51186">
    <property type="entry name" value="GNAT"/>
    <property type="match status" value="1"/>
</dbReference>
<name>A0A918Z0C2_9ACTN</name>
<dbReference type="SUPFAM" id="SSF55729">
    <property type="entry name" value="Acyl-CoA N-acyltransferases (Nat)"/>
    <property type="match status" value="1"/>
</dbReference>
<reference evidence="2" key="2">
    <citation type="submission" date="2020-09" db="EMBL/GenBank/DDBJ databases">
        <authorList>
            <person name="Sun Q."/>
            <person name="Zhou Y."/>
        </authorList>
    </citation>
    <scope>NUCLEOTIDE SEQUENCE</scope>
    <source>
        <strain evidence="2">CGMCC 4.7403</strain>
    </source>
</reference>
<reference evidence="2" key="1">
    <citation type="journal article" date="2014" name="Int. J. Syst. Evol. Microbiol.">
        <title>Complete genome sequence of Corynebacterium casei LMG S-19264T (=DSM 44701T), isolated from a smear-ripened cheese.</title>
        <authorList>
            <consortium name="US DOE Joint Genome Institute (JGI-PGF)"/>
            <person name="Walter F."/>
            <person name="Albersmeier A."/>
            <person name="Kalinowski J."/>
            <person name="Ruckert C."/>
        </authorList>
    </citation>
    <scope>NUCLEOTIDE SEQUENCE</scope>
    <source>
        <strain evidence="2">CGMCC 4.7403</strain>
    </source>
</reference>
<organism evidence="2 3">
    <name type="scientific">Streptomyces capitiformicae</name>
    <dbReference type="NCBI Taxonomy" id="2014920"/>
    <lineage>
        <taxon>Bacteria</taxon>
        <taxon>Bacillati</taxon>
        <taxon>Actinomycetota</taxon>
        <taxon>Actinomycetes</taxon>
        <taxon>Kitasatosporales</taxon>
        <taxon>Streptomycetaceae</taxon>
        <taxon>Streptomyces</taxon>
    </lineage>
</organism>
<comment type="caution">
    <text evidence="2">The sequence shown here is derived from an EMBL/GenBank/DDBJ whole genome shotgun (WGS) entry which is preliminary data.</text>
</comment>
<dbReference type="Gene3D" id="3.40.630.30">
    <property type="match status" value="1"/>
</dbReference>
<proteinExistence type="predicted"/>
<evidence type="ECO:0000313" key="3">
    <source>
        <dbReference type="Proteomes" id="UP000603227"/>
    </source>
</evidence>
<feature type="domain" description="N-acetyltransferase" evidence="1">
    <location>
        <begin position="1"/>
        <end position="86"/>
    </location>
</feature>
<dbReference type="AlphaFoldDB" id="A0A918Z0C2"/>
<dbReference type="CDD" id="cd04301">
    <property type="entry name" value="NAT_SF"/>
    <property type="match status" value="1"/>
</dbReference>
<dbReference type="GO" id="GO:0016747">
    <property type="term" value="F:acyltransferase activity, transferring groups other than amino-acyl groups"/>
    <property type="evidence" value="ECO:0007669"/>
    <property type="project" value="InterPro"/>
</dbReference>
<evidence type="ECO:0000259" key="1">
    <source>
        <dbReference type="PROSITE" id="PS51186"/>
    </source>
</evidence>
<dbReference type="EMBL" id="BNAT01000016">
    <property type="protein sequence ID" value="GHE30711.1"/>
    <property type="molecule type" value="Genomic_DNA"/>
</dbReference>
<evidence type="ECO:0000313" key="2">
    <source>
        <dbReference type="EMBL" id="GHE30711.1"/>
    </source>
</evidence>
<keyword evidence="3" id="KW-1185">Reference proteome</keyword>
<accession>A0A918Z0C2</accession>
<sequence length="89" mass="9618">MRTRNDRTTMARIANPGVLPEARGRALGSHLLRHAFGHYAALGRDRIGLGVDTDNSSGALAPYERHGMKLDLAVDTWELVLPVTGTPGK</sequence>
<dbReference type="InterPro" id="IPR000182">
    <property type="entry name" value="GNAT_dom"/>
</dbReference>
<protein>
    <recommendedName>
        <fullName evidence="1">N-acetyltransferase domain-containing protein</fullName>
    </recommendedName>
</protein>
<gene>
    <name evidence="2" type="ORF">GCM10017771_47010</name>
</gene>
<dbReference type="Pfam" id="PF00583">
    <property type="entry name" value="Acetyltransf_1"/>
    <property type="match status" value="1"/>
</dbReference>
<dbReference type="InterPro" id="IPR016181">
    <property type="entry name" value="Acyl_CoA_acyltransferase"/>
</dbReference>